<dbReference type="AlphaFoldDB" id="A0A8C5E1H2"/>
<dbReference type="Proteomes" id="UP000694680">
    <property type="component" value="Chromosome 6"/>
</dbReference>
<evidence type="ECO:0000313" key="3">
    <source>
        <dbReference type="Ensembl" id="ENSGWIP00000015049.1"/>
    </source>
</evidence>
<dbReference type="PANTHER" id="PTHR47056:SF1">
    <property type="entry name" value="RHO GUANINE NUCLEOTIDE EXCHANGE FACTOR 39"/>
    <property type="match status" value="1"/>
</dbReference>
<evidence type="ECO:0008006" key="5">
    <source>
        <dbReference type="Google" id="ProtNLM"/>
    </source>
</evidence>
<protein>
    <recommendedName>
        <fullName evidence="5">Rho guanine nucleotide exchange factor (GEF) 39</fullName>
    </recommendedName>
</protein>
<dbReference type="SUPFAM" id="SSF48065">
    <property type="entry name" value="DBL homology domain (DH-domain)"/>
    <property type="match status" value="1"/>
</dbReference>
<evidence type="ECO:0000259" key="1">
    <source>
        <dbReference type="PROSITE" id="PS50003"/>
    </source>
</evidence>
<feature type="domain" description="DH" evidence="2">
    <location>
        <begin position="1"/>
        <end position="153"/>
    </location>
</feature>
<reference evidence="3" key="2">
    <citation type="submission" date="2025-08" db="UniProtKB">
        <authorList>
            <consortium name="Ensembl"/>
        </authorList>
    </citation>
    <scope>IDENTIFICATION</scope>
</reference>
<keyword evidence="4" id="KW-1185">Reference proteome</keyword>
<dbReference type="GO" id="GO:0030335">
    <property type="term" value="P:positive regulation of cell migration"/>
    <property type="evidence" value="ECO:0007669"/>
    <property type="project" value="TreeGrafter"/>
</dbReference>
<dbReference type="Ensembl" id="ENSGWIT00000016611.1">
    <property type="protein sequence ID" value="ENSGWIP00000015049.1"/>
    <property type="gene ID" value="ENSGWIG00000008437.1"/>
</dbReference>
<organism evidence="3 4">
    <name type="scientific">Gouania willdenowi</name>
    <name type="common">Blunt-snouted clingfish</name>
    <name type="synonym">Lepadogaster willdenowi</name>
    <dbReference type="NCBI Taxonomy" id="441366"/>
    <lineage>
        <taxon>Eukaryota</taxon>
        <taxon>Metazoa</taxon>
        <taxon>Chordata</taxon>
        <taxon>Craniata</taxon>
        <taxon>Vertebrata</taxon>
        <taxon>Euteleostomi</taxon>
        <taxon>Actinopterygii</taxon>
        <taxon>Neopterygii</taxon>
        <taxon>Teleostei</taxon>
        <taxon>Neoteleostei</taxon>
        <taxon>Acanthomorphata</taxon>
        <taxon>Ovalentaria</taxon>
        <taxon>Blenniimorphae</taxon>
        <taxon>Blenniiformes</taxon>
        <taxon>Gobiesocoidei</taxon>
        <taxon>Gobiesocidae</taxon>
        <taxon>Gobiesocinae</taxon>
        <taxon>Gouania</taxon>
    </lineage>
</organism>
<dbReference type="SMART" id="SM00325">
    <property type="entry name" value="RhoGEF"/>
    <property type="match status" value="1"/>
</dbReference>
<evidence type="ECO:0000313" key="4">
    <source>
        <dbReference type="Proteomes" id="UP000694680"/>
    </source>
</evidence>
<gene>
    <name evidence="3" type="primary">arhgef39</name>
</gene>
<dbReference type="InterPro" id="IPR000219">
    <property type="entry name" value="DH_dom"/>
</dbReference>
<dbReference type="Pfam" id="PF00621">
    <property type="entry name" value="RhoGEF"/>
    <property type="match status" value="1"/>
</dbReference>
<dbReference type="PROSITE" id="PS50003">
    <property type="entry name" value="PH_DOMAIN"/>
    <property type="match status" value="1"/>
</dbReference>
<dbReference type="InterPro" id="IPR011993">
    <property type="entry name" value="PH-like_dom_sf"/>
</dbReference>
<dbReference type="GO" id="GO:0005886">
    <property type="term" value="C:plasma membrane"/>
    <property type="evidence" value="ECO:0007669"/>
    <property type="project" value="TreeGrafter"/>
</dbReference>
<dbReference type="Gene3D" id="1.20.900.10">
    <property type="entry name" value="Dbl homology (DH) domain"/>
    <property type="match status" value="1"/>
</dbReference>
<reference evidence="3" key="3">
    <citation type="submission" date="2025-09" db="UniProtKB">
        <authorList>
            <consortium name="Ensembl"/>
        </authorList>
    </citation>
    <scope>IDENTIFICATION</scope>
</reference>
<dbReference type="PROSITE" id="PS50010">
    <property type="entry name" value="DH_2"/>
    <property type="match status" value="1"/>
</dbReference>
<sequence length="297" mass="34505">GRWRRKDVFLLPYFVEILKAKGTLKQDVRENIFSSLPHILSVNQSLLLHMENSSFSRGFQLFSSHLHLYVTYVDNIYSAYRVLALQLKNNKAFRHFKKLQESRAEFKGHMLEDLLPLPVQRMEQYERLLQAVSANTSPLSPEFEQLTEAVSAVGVVSLRALKNRRHHENHMQLCRVQKLLKNRRSRVVRAGRWFLKEGSLLVVPIKGSETKLRMFFLFSDVLLQTKRCSRFHLTQADKFSAEHVFPLLHCQVDKVLGHTRSQGGLLSLTFPKAKLLLMSNDQESLNDWYQSLTSATR</sequence>
<dbReference type="PANTHER" id="PTHR47056">
    <property type="entry name" value="RHO GUANINE NUCLEOTIDE EXCHANGE FACTOR 39"/>
    <property type="match status" value="1"/>
</dbReference>
<accession>A0A8C5E1H2</accession>
<dbReference type="SUPFAM" id="SSF50729">
    <property type="entry name" value="PH domain-like"/>
    <property type="match status" value="1"/>
</dbReference>
<feature type="domain" description="PH" evidence="1">
    <location>
        <begin position="186"/>
        <end position="297"/>
    </location>
</feature>
<dbReference type="InterPro" id="IPR035899">
    <property type="entry name" value="DBL_dom_sf"/>
</dbReference>
<dbReference type="InterPro" id="IPR001849">
    <property type="entry name" value="PH_domain"/>
</dbReference>
<reference evidence="3" key="1">
    <citation type="submission" date="2020-06" db="EMBL/GenBank/DDBJ databases">
        <authorList>
            <consortium name="Wellcome Sanger Institute Data Sharing"/>
        </authorList>
    </citation>
    <scope>NUCLEOTIDE SEQUENCE [LARGE SCALE GENOMIC DNA]</scope>
</reference>
<dbReference type="InterPro" id="IPR042987">
    <property type="entry name" value="ARHGEF39"/>
</dbReference>
<evidence type="ECO:0000259" key="2">
    <source>
        <dbReference type="PROSITE" id="PS50010"/>
    </source>
</evidence>
<dbReference type="Gene3D" id="2.30.29.30">
    <property type="entry name" value="Pleckstrin-homology domain (PH domain)/Phosphotyrosine-binding domain (PTB)"/>
    <property type="match status" value="1"/>
</dbReference>
<proteinExistence type="predicted"/>
<dbReference type="GO" id="GO:0005085">
    <property type="term" value="F:guanyl-nucleotide exchange factor activity"/>
    <property type="evidence" value="ECO:0007669"/>
    <property type="project" value="InterPro"/>
</dbReference>
<name>A0A8C5E1H2_GOUWI</name>